<feature type="transmembrane region" description="Helical" evidence="6">
    <location>
        <begin position="30"/>
        <end position="51"/>
    </location>
</feature>
<evidence type="ECO:0000256" key="3">
    <source>
        <dbReference type="ARBA" id="ARBA00022989"/>
    </source>
</evidence>
<dbReference type="HOGENOM" id="CLU_958444_0_0_1"/>
<dbReference type="STRING" id="2903.R1EZX1"/>
<protein>
    <recommendedName>
        <fullName evidence="9">Sugar phosphate transporter domain-containing protein</fullName>
    </recommendedName>
</protein>
<evidence type="ECO:0000256" key="4">
    <source>
        <dbReference type="ARBA" id="ARBA00023136"/>
    </source>
</evidence>
<feature type="region of interest" description="Disordered" evidence="5">
    <location>
        <begin position="295"/>
        <end position="321"/>
    </location>
</feature>
<feature type="transmembrane region" description="Helical" evidence="6">
    <location>
        <begin position="181"/>
        <end position="198"/>
    </location>
</feature>
<dbReference type="RefSeq" id="XP_005778843.1">
    <property type="nucleotide sequence ID" value="XM_005778786.1"/>
</dbReference>
<feature type="region of interest" description="Disordered" evidence="5">
    <location>
        <begin position="1"/>
        <end position="20"/>
    </location>
</feature>
<dbReference type="InterPro" id="IPR037185">
    <property type="entry name" value="EmrE-like"/>
</dbReference>
<feature type="transmembrane region" description="Helical" evidence="6">
    <location>
        <begin position="143"/>
        <end position="160"/>
    </location>
</feature>
<evidence type="ECO:0000256" key="2">
    <source>
        <dbReference type="ARBA" id="ARBA00022692"/>
    </source>
</evidence>
<reference evidence="8" key="1">
    <citation type="journal article" date="2013" name="Nature">
        <title>Pan genome of the phytoplankton Emiliania underpins its global distribution.</title>
        <authorList>
            <person name="Read B.A."/>
            <person name="Kegel J."/>
            <person name="Klute M.J."/>
            <person name="Kuo A."/>
            <person name="Lefebvre S.C."/>
            <person name="Maumus F."/>
            <person name="Mayer C."/>
            <person name="Miller J."/>
            <person name="Monier A."/>
            <person name="Salamov A."/>
            <person name="Young J."/>
            <person name="Aguilar M."/>
            <person name="Claverie J.M."/>
            <person name="Frickenhaus S."/>
            <person name="Gonzalez K."/>
            <person name="Herman E.K."/>
            <person name="Lin Y.C."/>
            <person name="Napier J."/>
            <person name="Ogata H."/>
            <person name="Sarno A.F."/>
            <person name="Shmutz J."/>
            <person name="Schroeder D."/>
            <person name="de Vargas C."/>
            <person name="Verret F."/>
            <person name="von Dassow P."/>
            <person name="Valentin K."/>
            <person name="Van de Peer Y."/>
            <person name="Wheeler G."/>
            <person name="Dacks J.B."/>
            <person name="Delwiche C.F."/>
            <person name="Dyhrman S.T."/>
            <person name="Glockner G."/>
            <person name="John U."/>
            <person name="Richards T."/>
            <person name="Worden A.Z."/>
            <person name="Zhang X."/>
            <person name="Grigoriev I.V."/>
            <person name="Allen A.E."/>
            <person name="Bidle K."/>
            <person name="Borodovsky M."/>
            <person name="Bowler C."/>
            <person name="Brownlee C."/>
            <person name="Cock J.M."/>
            <person name="Elias M."/>
            <person name="Gladyshev V.N."/>
            <person name="Groth M."/>
            <person name="Guda C."/>
            <person name="Hadaegh A."/>
            <person name="Iglesias-Rodriguez M.D."/>
            <person name="Jenkins J."/>
            <person name="Jones B.M."/>
            <person name="Lawson T."/>
            <person name="Leese F."/>
            <person name="Lindquist E."/>
            <person name="Lobanov A."/>
            <person name="Lomsadze A."/>
            <person name="Malik S.B."/>
            <person name="Marsh M.E."/>
            <person name="Mackinder L."/>
            <person name="Mock T."/>
            <person name="Mueller-Roeber B."/>
            <person name="Pagarete A."/>
            <person name="Parker M."/>
            <person name="Probert I."/>
            <person name="Quesneville H."/>
            <person name="Raines C."/>
            <person name="Rensing S.A."/>
            <person name="Riano-Pachon D.M."/>
            <person name="Richier S."/>
            <person name="Rokitta S."/>
            <person name="Shiraiwa Y."/>
            <person name="Soanes D.M."/>
            <person name="van der Giezen M."/>
            <person name="Wahlund T.M."/>
            <person name="Williams B."/>
            <person name="Wilson W."/>
            <person name="Wolfe G."/>
            <person name="Wurch L.L."/>
        </authorList>
    </citation>
    <scope>NUCLEOTIDE SEQUENCE</scope>
</reference>
<feature type="transmembrane region" description="Helical" evidence="6">
    <location>
        <begin position="118"/>
        <end position="137"/>
    </location>
</feature>
<evidence type="ECO:0000256" key="5">
    <source>
        <dbReference type="SAM" id="MobiDB-lite"/>
    </source>
</evidence>
<keyword evidence="4 6" id="KW-0472">Membrane</keyword>
<dbReference type="KEGG" id="ehx:EMIHUDRAFT_100482"/>
<reference evidence="7" key="2">
    <citation type="submission" date="2024-10" db="UniProtKB">
        <authorList>
            <consortium name="EnsemblProtists"/>
        </authorList>
    </citation>
    <scope>IDENTIFICATION</scope>
</reference>
<feature type="transmembrane region" description="Helical" evidence="6">
    <location>
        <begin position="90"/>
        <end position="111"/>
    </location>
</feature>
<proteinExistence type="predicted"/>
<evidence type="ECO:0000256" key="1">
    <source>
        <dbReference type="ARBA" id="ARBA00004141"/>
    </source>
</evidence>
<dbReference type="InterPro" id="IPR050186">
    <property type="entry name" value="TPT_transporter"/>
</dbReference>
<dbReference type="GeneID" id="17271960"/>
<sequence>MPLCCAADSPSSEPARGGEPRPVSLVLRAVHLPITVVMIQMAFTAGILCVAPCGLHFGSLQHVIRWSVTVPWLFTAMLTSSMLALRHSSMGAIVVLRNVAPLVSMAIEGVITGERIEVDGATILSLLLILGGVGLYVSNDVAFSPTGVAWMAFNMTAGVLERLLQRRMIAVEPVDINKTGLMLLNNVVSLLPMSVLVYCTGEVPQWRLLARLSTADGMLLLASCVNAVAISWAGINAQAYVTATTFMVLANLNKFVVVAFGIAVLHEASSWQAVVGCGTSLLGGAAYARARSNLASRPTPVKCSEAEADDEDDEKASLQPA</sequence>
<dbReference type="PaxDb" id="2903-EOD26414"/>
<evidence type="ECO:0000313" key="8">
    <source>
        <dbReference type="Proteomes" id="UP000013827"/>
    </source>
</evidence>
<feature type="transmembrane region" description="Helical" evidence="6">
    <location>
        <begin position="271"/>
        <end position="288"/>
    </location>
</feature>
<dbReference type="SUPFAM" id="SSF103481">
    <property type="entry name" value="Multidrug resistance efflux transporter EmrE"/>
    <property type="match status" value="1"/>
</dbReference>
<evidence type="ECO:0000256" key="6">
    <source>
        <dbReference type="SAM" id="Phobius"/>
    </source>
</evidence>
<dbReference type="AlphaFoldDB" id="A0A0D3JSC9"/>
<evidence type="ECO:0000313" key="7">
    <source>
        <dbReference type="EnsemblProtists" id="EOD26414"/>
    </source>
</evidence>
<dbReference type="eggNOG" id="KOG1444">
    <property type="taxonomic scope" value="Eukaryota"/>
</dbReference>
<dbReference type="GO" id="GO:0016020">
    <property type="term" value="C:membrane"/>
    <property type="evidence" value="ECO:0007669"/>
    <property type="project" value="UniProtKB-SubCell"/>
</dbReference>
<keyword evidence="3 6" id="KW-1133">Transmembrane helix</keyword>
<comment type="subcellular location">
    <subcellularLocation>
        <location evidence="1">Membrane</location>
        <topology evidence="1">Multi-pass membrane protein</topology>
    </subcellularLocation>
</comment>
<organism evidence="7 8">
    <name type="scientific">Emiliania huxleyi (strain CCMP1516)</name>
    <dbReference type="NCBI Taxonomy" id="280463"/>
    <lineage>
        <taxon>Eukaryota</taxon>
        <taxon>Haptista</taxon>
        <taxon>Haptophyta</taxon>
        <taxon>Prymnesiophyceae</taxon>
        <taxon>Isochrysidales</taxon>
        <taxon>Noelaerhabdaceae</taxon>
        <taxon>Emiliania</taxon>
    </lineage>
</organism>
<keyword evidence="2 6" id="KW-0812">Transmembrane</keyword>
<feature type="transmembrane region" description="Helical" evidence="6">
    <location>
        <begin position="63"/>
        <end position="84"/>
    </location>
</feature>
<feature type="transmembrane region" description="Helical" evidence="6">
    <location>
        <begin position="247"/>
        <end position="265"/>
    </location>
</feature>
<evidence type="ECO:0008006" key="9">
    <source>
        <dbReference type="Google" id="ProtNLM"/>
    </source>
</evidence>
<dbReference type="Proteomes" id="UP000013827">
    <property type="component" value="Unassembled WGS sequence"/>
</dbReference>
<accession>A0A0D3JSC9</accession>
<keyword evidence="8" id="KW-1185">Reference proteome</keyword>
<dbReference type="PANTHER" id="PTHR11132">
    <property type="entry name" value="SOLUTE CARRIER FAMILY 35"/>
    <property type="match status" value="1"/>
</dbReference>
<dbReference type="OMA" id="SADWHAV"/>
<name>A0A0D3JSC9_EMIH1</name>
<dbReference type="EnsemblProtists" id="EOD26414">
    <property type="protein sequence ID" value="EOD26414"/>
    <property type="gene ID" value="EMIHUDRAFT_100482"/>
</dbReference>
<feature type="transmembrane region" description="Helical" evidence="6">
    <location>
        <begin position="218"/>
        <end position="235"/>
    </location>
</feature>